<dbReference type="STRING" id="1121345.SAMN02745217_00463"/>
<dbReference type="InterPro" id="IPR011528">
    <property type="entry name" value="NERD"/>
</dbReference>
<dbReference type="Proteomes" id="UP000184612">
    <property type="component" value="Unassembled WGS sequence"/>
</dbReference>
<dbReference type="InterPro" id="IPR010997">
    <property type="entry name" value="HRDC-like_sf"/>
</dbReference>
<proteinExistence type="predicted"/>
<dbReference type="SUPFAM" id="SSF47819">
    <property type="entry name" value="HRDC-like"/>
    <property type="match status" value="1"/>
</dbReference>
<dbReference type="PROSITE" id="PS50967">
    <property type="entry name" value="HRDC"/>
    <property type="match status" value="1"/>
</dbReference>
<evidence type="ECO:0000313" key="4">
    <source>
        <dbReference type="Proteomes" id="UP000184612"/>
    </source>
</evidence>
<dbReference type="Gene3D" id="1.10.150.80">
    <property type="entry name" value="HRDC domain"/>
    <property type="match status" value="1"/>
</dbReference>
<dbReference type="GO" id="GO:0000166">
    <property type="term" value="F:nucleotide binding"/>
    <property type="evidence" value="ECO:0007669"/>
    <property type="project" value="InterPro"/>
</dbReference>
<keyword evidence="4" id="KW-1185">Reference proteome</keyword>
<dbReference type="RefSeq" id="WP_073587176.1">
    <property type="nucleotide sequence ID" value="NZ_FRFD01000003.1"/>
</dbReference>
<dbReference type="GO" id="GO:0003676">
    <property type="term" value="F:nucleic acid binding"/>
    <property type="evidence" value="ECO:0007669"/>
    <property type="project" value="InterPro"/>
</dbReference>
<name>A0A1M7XYR4_9FIRM</name>
<accession>A0A1M7XYR4</accession>
<sequence>MGLFDKMKEPVFLKESSEAEMQLEKLSELEPLLNPEGQAKIRQDIKCLEYGIAGEKNIAFELKNSHMPMYILHDIYLECGDLSAQIDYLVFTRKICFVIECKNLYGDIEINNTGDFVRTIEIGGKKKKEGIYSPITQNQRHLELMKKVKVDKKNNILTKFMLERYFDDFYKSVVVLANPKTVLNAKYAKKEVKEKVIRTDQLVSYIKEMYKQSKESGESDERLLSWANSYLELHKEVEKNYINKYDSYKIGENLLKPIEAEAVTEAAVAISAGSIEDSEIFQELKAYRLMKSREEKIKPYYIYNDNQLKDLIIKMPRKKEELTSVAGFGEAKVNKYGDDILKILGKY</sequence>
<dbReference type="InterPro" id="IPR002121">
    <property type="entry name" value="HRDC_dom"/>
</dbReference>
<dbReference type="EMBL" id="FRFD01000003">
    <property type="protein sequence ID" value="SHO44093.1"/>
    <property type="molecule type" value="Genomic_DNA"/>
</dbReference>
<dbReference type="AlphaFoldDB" id="A0A1M7XYR4"/>
<dbReference type="OrthoDB" id="9776650at2"/>
<organism evidence="3 4">
    <name type="scientific">Anaerocolumna xylanovorans DSM 12503</name>
    <dbReference type="NCBI Taxonomy" id="1121345"/>
    <lineage>
        <taxon>Bacteria</taxon>
        <taxon>Bacillati</taxon>
        <taxon>Bacillota</taxon>
        <taxon>Clostridia</taxon>
        <taxon>Lachnospirales</taxon>
        <taxon>Lachnospiraceae</taxon>
        <taxon>Anaerocolumna</taxon>
    </lineage>
</organism>
<gene>
    <name evidence="3" type="ORF">SAMN02745217_00463</name>
</gene>
<evidence type="ECO:0000259" key="2">
    <source>
        <dbReference type="PROSITE" id="PS50967"/>
    </source>
</evidence>
<evidence type="ECO:0000313" key="3">
    <source>
        <dbReference type="EMBL" id="SHO44093.1"/>
    </source>
</evidence>
<dbReference type="Pfam" id="PF08378">
    <property type="entry name" value="NERD"/>
    <property type="match status" value="1"/>
</dbReference>
<feature type="domain" description="NERD" evidence="1">
    <location>
        <begin position="50"/>
        <end position="168"/>
    </location>
</feature>
<feature type="domain" description="HRDC" evidence="2">
    <location>
        <begin position="274"/>
        <end position="347"/>
    </location>
</feature>
<protein>
    <submittedName>
        <fullName evidence="3">HRDC domain-containing protein</fullName>
    </submittedName>
</protein>
<dbReference type="InterPro" id="IPR044876">
    <property type="entry name" value="HRDC_dom_sf"/>
</dbReference>
<reference evidence="3 4" key="1">
    <citation type="submission" date="2016-12" db="EMBL/GenBank/DDBJ databases">
        <authorList>
            <person name="Song W.-J."/>
            <person name="Kurnit D.M."/>
        </authorList>
    </citation>
    <scope>NUCLEOTIDE SEQUENCE [LARGE SCALE GENOMIC DNA]</scope>
    <source>
        <strain evidence="3 4">DSM 12503</strain>
    </source>
</reference>
<dbReference type="Pfam" id="PF00570">
    <property type="entry name" value="HRDC"/>
    <property type="match status" value="1"/>
</dbReference>
<evidence type="ECO:0000259" key="1">
    <source>
        <dbReference type="PROSITE" id="PS50965"/>
    </source>
</evidence>
<dbReference type="PROSITE" id="PS50965">
    <property type="entry name" value="NERD"/>
    <property type="match status" value="1"/>
</dbReference>